<name>A0A109W6R4_9BACT</name>
<feature type="active site" description="Proton donor/acceptor" evidence="5">
    <location>
        <position position="160"/>
    </location>
</feature>
<dbReference type="PANTHER" id="PTHR43238">
    <property type="entry name" value="GDP-L-FUCOSE SYNTHASE"/>
    <property type="match status" value="1"/>
</dbReference>
<dbReference type="GO" id="GO:0042351">
    <property type="term" value="P:'de novo' GDP-L-fucose biosynthetic process"/>
    <property type="evidence" value="ECO:0007669"/>
    <property type="project" value="UniProtKB-UniRule"/>
</dbReference>
<evidence type="ECO:0000313" key="7">
    <source>
        <dbReference type="EMBL" id="AMD94023.1"/>
    </source>
</evidence>
<feature type="binding site" evidence="5">
    <location>
        <position position="203"/>
    </location>
    <ligand>
        <name>NADP(+)</name>
        <dbReference type="ChEBI" id="CHEBI:58349"/>
    </ligand>
</feature>
<keyword evidence="4 5" id="KW-0413">Isomerase</keyword>
<feature type="binding site" evidence="5">
    <location>
        <position position="303"/>
    </location>
    <ligand>
        <name>substrate</name>
    </ligand>
</feature>
<comment type="function">
    <text evidence="5">Catalyzes the two-step NADP-dependent conversion of GDP-4-dehydro-6-deoxy-D-mannose to GDP-fucose, involving an epimerase and a reductase reaction.</text>
</comment>
<feature type="binding site" evidence="5">
    <location>
        <position position="211"/>
    </location>
    <ligand>
        <name>substrate</name>
    </ligand>
</feature>
<dbReference type="InterPro" id="IPR028614">
    <property type="entry name" value="GDP_fucose/colitose_synth"/>
</dbReference>
<comment type="similarity">
    <text evidence="1 5">Belongs to the NAD(P)-dependent epimerase/dehydratase family. Fucose synthase subfamily.</text>
</comment>
<feature type="site" description="Important for catalytic activity" evidence="5">
    <location>
        <position position="133"/>
    </location>
</feature>
<comment type="pathway">
    <text evidence="5">Nucleotide-sugar biosynthesis; GDP-L-fucose biosynthesis via de novo pathway; GDP-L-fucose from GDP-alpha-D-mannose: step 2/2.</text>
</comment>
<organism evidence="7 8">
    <name type="scientific">Desulfomicrobium orale DSM 12838</name>
    <dbReference type="NCBI Taxonomy" id="888061"/>
    <lineage>
        <taxon>Bacteria</taxon>
        <taxon>Pseudomonadati</taxon>
        <taxon>Thermodesulfobacteriota</taxon>
        <taxon>Desulfovibrionia</taxon>
        <taxon>Desulfovibrionales</taxon>
        <taxon>Desulfomicrobiaceae</taxon>
        <taxon>Desulfomicrobium</taxon>
    </lineage>
</organism>
<dbReference type="SUPFAM" id="SSF51735">
    <property type="entry name" value="NAD(P)-binding Rossmann-fold domains"/>
    <property type="match status" value="1"/>
</dbReference>
<keyword evidence="8" id="KW-1185">Reference proteome</keyword>
<dbReference type="PANTHER" id="PTHR43238:SF1">
    <property type="entry name" value="GDP-L-FUCOSE SYNTHASE"/>
    <property type="match status" value="1"/>
</dbReference>
<feature type="binding site" evidence="5">
    <location>
        <begin position="11"/>
        <end position="17"/>
    </location>
    <ligand>
        <name>NADP(+)</name>
        <dbReference type="ChEBI" id="CHEBI:58349"/>
    </ligand>
</feature>
<keyword evidence="3 5" id="KW-0560">Oxidoreductase</keyword>
<dbReference type="GO" id="GO:0070401">
    <property type="term" value="F:NADP+ binding"/>
    <property type="evidence" value="ECO:0007669"/>
    <property type="project" value="UniProtKB-UniRule"/>
</dbReference>
<feature type="site" description="Important for catalytic activity" evidence="5">
    <location>
        <position position="131"/>
    </location>
</feature>
<keyword evidence="5" id="KW-0511">Multifunctional enzyme</keyword>
<dbReference type="OrthoDB" id="9811425at2"/>
<sequence>MPASAKIFIAGASGMVGSALTRCLLQAGYENLVGSYHHRHPDSRMFIEADADISPSGLRLERLDLTRQEAVETFFDRERPDFVFLAAARVGGIQANNIFPAQFIGDNLAIQTHVLQAAVKNKVNRLLFLGSSCIYPKLAPQPLREEYLLSGPLEPTNEPYAVAKIAGIKMCEACNRQYGTRFVAVMPTNLYGPHDNFDLQSSHVVPALLRKFHEAKLSGEAVTVWGTGRPLREFLHVDDMAEASVFVMNLPEDVFTRTFLAYPQPCFLNVGTGEDLTIGDLAGLLAEVTGFDGDVRFDASLPDGTPRKVLDVSRLKALGWSPRIALPDGLARTYSWYLNQKDSFYR</sequence>
<feature type="domain" description="NAD-dependent epimerase/dehydratase" evidence="6">
    <location>
        <begin position="7"/>
        <end position="253"/>
    </location>
</feature>
<dbReference type="InterPro" id="IPR001509">
    <property type="entry name" value="Epimerase_deHydtase"/>
</dbReference>
<dbReference type="GO" id="GO:0050577">
    <property type="term" value="F:GDP-L-fucose synthase activity"/>
    <property type="evidence" value="ECO:0007669"/>
    <property type="project" value="UniProtKB-UniRule"/>
</dbReference>
<dbReference type="Gene3D" id="3.90.25.10">
    <property type="entry name" value="UDP-galactose 4-epimerase, domain 1"/>
    <property type="match status" value="1"/>
</dbReference>
<dbReference type="Pfam" id="PF01370">
    <property type="entry name" value="Epimerase"/>
    <property type="match status" value="1"/>
</dbReference>
<dbReference type="EC" id="1.1.1.271" evidence="5"/>
<protein>
    <recommendedName>
        <fullName evidence="5">GDP-L-fucose synthase</fullName>
        <ecNumber evidence="5">1.1.1.271</ecNumber>
    </recommendedName>
    <alternativeName>
        <fullName evidence="5">GDP-4-keto-6-deoxy-D-mannose-3,5-epimerase-4-reductase</fullName>
    </alternativeName>
</protein>
<comment type="catalytic activity">
    <reaction evidence="5">
        <text>GDP-beta-L-fucose + NADP(+) = GDP-4-dehydro-alpha-D-rhamnose + NADPH + H(+)</text>
        <dbReference type="Rhea" id="RHEA:18885"/>
        <dbReference type="ChEBI" id="CHEBI:15378"/>
        <dbReference type="ChEBI" id="CHEBI:57273"/>
        <dbReference type="ChEBI" id="CHEBI:57783"/>
        <dbReference type="ChEBI" id="CHEBI:57964"/>
        <dbReference type="ChEBI" id="CHEBI:58349"/>
        <dbReference type="EC" id="1.1.1.271"/>
    </reaction>
</comment>
<dbReference type="STRING" id="888061.AXF15_05810"/>
<feature type="binding site" evidence="5">
    <location>
        <position position="164"/>
    </location>
    <ligand>
        <name>NADP(+)</name>
        <dbReference type="ChEBI" id="CHEBI:58349"/>
    </ligand>
</feature>
<evidence type="ECO:0000256" key="4">
    <source>
        <dbReference type="ARBA" id="ARBA00023235"/>
    </source>
</evidence>
<feature type="binding site" evidence="5">
    <location>
        <begin position="187"/>
        <end position="190"/>
    </location>
    <ligand>
        <name>NADP(+)</name>
        <dbReference type="ChEBI" id="CHEBI:58349"/>
    </ligand>
</feature>
<feature type="binding site" evidence="5">
    <location>
        <begin position="129"/>
        <end position="132"/>
    </location>
    <ligand>
        <name>NADP(+)</name>
        <dbReference type="ChEBI" id="CHEBI:58349"/>
    </ligand>
</feature>
<dbReference type="AlphaFoldDB" id="A0A109W6R4"/>
<dbReference type="UniPathway" id="UPA00128">
    <property type="reaction ID" value="UER00191"/>
</dbReference>
<reference evidence="8" key="1">
    <citation type="submission" date="2016-02" db="EMBL/GenBank/DDBJ databases">
        <authorList>
            <person name="Holder M.E."/>
            <person name="Ajami N.J."/>
            <person name="Petrosino J.F."/>
        </authorList>
    </citation>
    <scope>NUCLEOTIDE SEQUENCE [LARGE SCALE GENOMIC DNA]</scope>
    <source>
        <strain evidence="8">DSM 12838</strain>
    </source>
</reference>
<dbReference type="Proteomes" id="UP000063964">
    <property type="component" value="Chromosome"/>
</dbReference>
<gene>
    <name evidence="5" type="primary">fcl</name>
    <name evidence="7" type="ORF">AXF15_05810</name>
</gene>
<keyword evidence="2 5" id="KW-0521">NADP</keyword>
<evidence type="ECO:0000313" key="8">
    <source>
        <dbReference type="Proteomes" id="UP000063964"/>
    </source>
</evidence>
<accession>A0A109W6R4</accession>
<dbReference type="Gene3D" id="3.40.50.720">
    <property type="entry name" value="NAD(P)-binding Rossmann-like Domain"/>
    <property type="match status" value="1"/>
</dbReference>
<proteinExistence type="inferred from homology"/>
<dbReference type="HAMAP" id="MF_00956">
    <property type="entry name" value="GDP_fucose_synth"/>
    <property type="match status" value="1"/>
</dbReference>
<evidence type="ECO:0000259" key="6">
    <source>
        <dbReference type="Pfam" id="PF01370"/>
    </source>
</evidence>
<feature type="binding site" evidence="5">
    <location>
        <position position="225"/>
    </location>
    <ligand>
        <name>substrate</name>
    </ligand>
</feature>
<dbReference type="CDD" id="cd05239">
    <property type="entry name" value="GDP_FS_SDR_e"/>
    <property type="match status" value="1"/>
</dbReference>
<dbReference type="InterPro" id="IPR036291">
    <property type="entry name" value="NAD(P)-bd_dom_sf"/>
</dbReference>
<dbReference type="GO" id="GO:0016853">
    <property type="term" value="F:isomerase activity"/>
    <property type="evidence" value="ECO:0007669"/>
    <property type="project" value="UniProtKB-KW"/>
</dbReference>
<evidence type="ECO:0000256" key="5">
    <source>
        <dbReference type="HAMAP-Rule" id="MF_00956"/>
    </source>
</evidence>
<evidence type="ECO:0000256" key="3">
    <source>
        <dbReference type="ARBA" id="ARBA00023002"/>
    </source>
</evidence>
<evidence type="ECO:0000256" key="2">
    <source>
        <dbReference type="ARBA" id="ARBA00022857"/>
    </source>
</evidence>
<dbReference type="EMBL" id="CP014230">
    <property type="protein sequence ID" value="AMD94023.1"/>
    <property type="molecule type" value="Genomic_DNA"/>
</dbReference>
<evidence type="ECO:0000256" key="1">
    <source>
        <dbReference type="ARBA" id="ARBA00005959"/>
    </source>
</evidence>
<dbReference type="KEGG" id="doa:AXF15_05810"/>
<feature type="binding site" evidence="5">
    <location>
        <position position="232"/>
    </location>
    <ligand>
        <name>substrate</name>
    </ligand>
</feature>
<dbReference type="RefSeq" id="WP_066608721.1">
    <property type="nucleotide sequence ID" value="NZ_CP014230.1"/>
</dbReference>